<reference evidence="2 3" key="1">
    <citation type="journal article" date="2018" name="Sci. Rep.">
        <title>Genome sequence of the cauliflower mushroom Sparassis crispa (Hanabiratake) and its association with beneficial usage.</title>
        <authorList>
            <person name="Kiyama R."/>
            <person name="Furutani Y."/>
            <person name="Kawaguchi K."/>
            <person name="Nakanishi T."/>
        </authorList>
    </citation>
    <scope>NUCLEOTIDE SEQUENCE [LARGE SCALE GENOMIC DNA]</scope>
</reference>
<proteinExistence type="predicted"/>
<feature type="chain" id="PRO_5019490869" evidence="1">
    <location>
        <begin position="20"/>
        <end position="303"/>
    </location>
</feature>
<dbReference type="Proteomes" id="UP000287166">
    <property type="component" value="Unassembled WGS sequence"/>
</dbReference>
<comment type="caution">
    <text evidence="2">The sequence shown here is derived from an EMBL/GenBank/DDBJ whole genome shotgun (WGS) entry which is preliminary data.</text>
</comment>
<name>A0A401GSR6_9APHY</name>
<dbReference type="EMBL" id="BFAD01000007">
    <property type="protein sequence ID" value="GBE85209.1"/>
    <property type="molecule type" value="Genomic_DNA"/>
</dbReference>
<dbReference type="AlphaFoldDB" id="A0A401GSR6"/>
<protein>
    <submittedName>
        <fullName evidence="2">Uncharacterized protein</fullName>
    </submittedName>
</protein>
<sequence>MASMTLFFLMLCAPSFSYAQLSTPSRLWRRASVPAAGFYNASNNGGNWLTSVTGTYPPGQGEPLNAVISGASNSIVLENQEVDGGILNLFLSWGYGAECLGQHDGSPQSADLGDGEGYVNQTAEMRWDFSNAELGTCQETVQGGSHFRYWFQNGTLADSGAVFMAVSYELPLSDQHDIIFNGYNLGRDWFVGNVTNQTSIIDTSKVNSSSTYSGQTSFNGYTYRTTAQYEAGYAQNTSYNINHNWTVSNNVTNAIDGLIVVLTVQVVDKPATSSAAPAIPWPTSWLLLLLAALLHSIAIVLSI</sequence>
<evidence type="ECO:0000256" key="1">
    <source>
        <dbReference type="SAM" id="SignalP"/>
    </source>
</evidence>
<dbReference type="OrthoDB" id="2310204at2759"/>
<evidence type="ECO:0000313" key="3">
    <source>
        <dbReference type="Proteomes" id="UP000287166"/>
    </source>
</evidence>
<gene>
    <name evidence="2" type="ORF">SCP_0703950</name>
</gene>
<dbReference type="InParanoid" id="A0A401GSR6"/>
<accession>A0A401GSR6</accession>
<dbReference type="STRING" id="139825.A0A401GSR6"/>
<dbReference type="GeneID" id="38782126"/>
<keyword evidence="1" id="KW-0732">Signal</keyword>
<keyword evidence="3" id="KW-1185">Reference proteome</keyword>
<organism evidence="2 3">
    <name type="scientific">Sparassis crispa</name>
    <dbReference type="NCBI Taxonomy" id="139825"/>
    <lineage>
        <taxon>Eukaryota</taxon>
        <taxon>Fungi</taxon>
        <taxon>Dikarya</taxon>
        <taxon>Basidiomycota</taxon>
        <taxon>Agaricomycotina</taxon>
        <taxon>Agaricomycetes</taxon>
        <taxon>Polyporales</taxon>
        <taxon>Sparassidaceae</taxon>
        <taxon>Sparassis</taxon>
    </lineage>
</organism>
<feature type="signal peptide" evidence="1">
    <location>
        <begin position="1"/>
        <end position="19"/>
    </location>
</feature>
<dbReference type="RefSeq" id="XP_027616122.1">
    <property type="nucleotide sequence ID" value="XM_027760321.1"/>
</dbReference>
<evidence type="ECO:0000313" key="2">
    <source>
        <dbReference type="EMBL" id="GBE85209.1"/>
    </source>
</evidence>